<dbReference type="AlphaFoldDB" id="A0AA35YJ57"/>
<dbReference type="NCBIfam" id="TIGR00756">
    <property type="entry name" value="PPR"/>
    <property type="match status" value="6"/>
</dbReference>
<name>A0AA35YJ57_LACSI</name>
<reference evidence="4" key="1">
    <citation type="submission" date="2023-04" db="EMBL/GenBank/DDBJ databases">
        <authorList>
            <person name="Vijverberg K."/>
            <person name="Xiong W."/>
            <person name="Schranz E."/>
        </authorList>
    </citation>
    <scope>NUCLEOTIDE SEQUENCE</scope>
</reference>
<evidence type="ECO:0000313" key="4">
    <source>
        <dbReference type="EMBL" id="CAI9274877.1"/>
    </source>
</evidence>
<evidence type="ECO:0000313" key="5">
    <source>
        <dbReference type="Proteomes" id="UP001177003"/>
    </source>
</evidence>
<evidence type="ECO:0000256" key="3">
    <source>
        <dbReference type="PROSITE-ProRule" id="PRU00708"/>
    </source>
</evidence>
<dbReference type="Pfam" id="PF01535">
    <property type="entry name" value="PPR"/>
    <property type="match status" value="2"/>
</dbReference>
<accession>A0AA35YJ57</accession>
<keyword evidence="5" id="KW-1185">Reference proteome</keyword>
<dbReference type="Pfam" id="PF13041">
    <property type="entry name" value="PPR_2"/>
    <property type="match status" value="3"/>
</dbReference>
<dbReference type="PANTHER" id="PTHR47941">
    <property type="entry name" value="PENTATRICOPEPTIDE REPEAT-CONTAINING PROTEIN 3, MITOCHONDRIAL"/>
    <property type="match status" value="1"/>
</dbReference>
<feature type="repeat" description="PPR" evidence="3">
    <location>
        <begin position="162"/>
        <end position="196"/>
    </location>
</feature>
<dbReference type="SUPFAM" id="SSF81901">
    <property type="entry name" value="HCP-like"/>
    <property type="match status" value="1"/>
</dbReference>
<dbReference type="Pfam" id="PF12854">
    <property type="entry name" value="PPR_1"/>
    <property type="match status" value="1"/>
</dbReference>
<dbReference type="InterPro" id="IPR002885">
    <property type="entry name" value="PPR_rpt"/>
</dbReference>
<dbReference type="Gene3D" id="1.25.40.10">
    <property type="entry name" value="Tetratricopeptide repeat domain"/>
    <property type="match status" value="4"/>
</dbReference>
<dbReference type="EMBL" id="OX465079">
    <property type="protein sequence ID" value="CAI9274877.1"/>
    <property type="molecule type" value="Genomic_DNA"/>
</dbReference>
<feature type="repeat" description="PPR" evidence="3">
    <location>
        <begin position="375"/>
        <end position="409"/>
    </location>
</feature>
<gene>
    <name evidence="4" type="ORF">LSALG_LOCUS14927</name>
</gene>
<evidence type="ECO:0000256" key="1">
    <source>
        <dbReference type="ARBA" id="ARBA00007626"/>
    </source>
</evidence>
<feature type="repeat" description="PPR" evidence="3">
    <location>
        <begin position="340"/>
        <end position="374"/>
    </location>
</feature>
<feature type="repeat" description="PPR" evidence="3">
    <location>
        <begin position="480"/>
        <end position="515"/>
    </location>
</feature>
<dbReference type="Proteomes" id="UP001177003">
    <property type="component" value="Chromosome 3"/>
</dbReference>
<comment type="similarity">
    <text evidence="1">Belongs to the PPR family. P subfamily.</text>
</comment>
<evidence type="ECO:0000256" key="2">
    <source>
        <dbReference type="ARBA" id="ARBA00022737"/>
    </source>
</evidence>
<feature type="repeat" description="PPR" evidence="3">
    <location>
        <begin position="410"/>
        <end position="444"/>
    </location>
</feature>
<feature type="repeat" description="PPR" evidence="3">
    <location>
        <begin position="305"/>
        <end position="339"/>
    </location>
</feature>
<organism evidence="4 5">
    <name type="scientific">Lactuca saligna</name>
    <name type="common">Willowleaf lettuce</name>
    <dbReference type="NCBI Taxonomy" id="75948"/>
    <lineage>
        <taxon>Eukaryota</taxon>
        <taxon>Viridiplantae</taxon>
        <taxon>Streptophyta</taxon>
        <taxon>Embryophyta</taxon>
        <taxon>Tracheophyta</taxon>
        <taxon>Spermatophyta</taxon>
        <taxon>Magnoliopsida</taxon>
        <taxon>eudicotyledons</taxon>
        <taxon>Gunneridae</taxon>
        <taxon>Pentapetalae</taxon>
        <taxon>asterids</taxon>
        <taxon>campanulids</taxon>
        <taxon>Asterales</taxon>
        <taxon>Asteraceae</taxon>
        <taxon>Cichorioideae</taxon>
        <taxon>Cichorieae</taxon>
        <taxon>Lactucinae</taxon>
        <taxon>Lactuca</taxon>
    </lineage>
</organism>
<keyword evidence="2" id="KW-0677">Repeat</keyword>
<dbReference type="InterPro" id="IPR011990">
    <property type="entry name" value="TPR-like_helical_dom_sf"/>
</dbReference>
<protein>
    <submittedName>
        <fullName evidence="4">Uncharacterized protein</fullName>
    </submittedName>
</protein>
<feature type="repeat" description="PPR" evidence="3">
    <location>
        <begin position="445"/>
        <end position="479"/>
    </location>
</feature>
<dbReference type="PROSITE" id="PS51375">
    <property type="entry name" value="PPR"/>
    <property type="match status" value="7"/>
</dbReference>
<proteinExistence type="inferred from homology"/>
<sequence>MLFSAHSHSSSFAKVTLAHLLKFIPSFNSLPFSSTRFRSTSPPSSRTQLISHIITSFRKKDHDQHLLNHSSISNLRPHEVEPILFGLRATPDLAISFFEWSERHLGFTHHNLESFCSLIHLLLLKRMFDDARGVFDKMTERFRDFDCFHAFHMGLTSYQSNASTVYSFLVDNYCRIGNIDRAVDLFFQMSRMGISISPYALMRMMNSLVDMNRIDIILNVYEEIANEPRENNDLCSNLYGYVMGGFFKKGNANFGFEFHKAIIKRGLVPNVVTCNKIMKGLCNDKCLGVANDFLSLMTEIGPIPTVVTFSTLMKAYCKETKLKEAFQLYDTMLVIGITPDLVVYSILVDGLFRAGKLDEGYQVILVALDKGIILDVVILSSIIDAYVKKGNLQKGFDVYKKMLDEGIKPSVVTYGILINGLCQNGNLDEGIAIFGQILKQGLELSVLAYTSLIDGMCKSGNLRYGFWLYDEMVTCGYTPDETVYSVLINGLTKQGRMHDAIRFFYKSDLKHGIVAYNTLIDGFCKLNLMKEAVNNRNRKATRSFEFVLSIPENGSSSRSCYI</sequence>